<name>A0A8T4KVG7_9ARCH</name>
<organism evidence="1 2">
    <name type="scientific">Candidatus Iainarchaeum sp</name>
    <dbReference type="NCBI Taxonomy" id="3101447"/>
    <lineage>
        <taxon>Archaea</taxon>
        <taxon>Candidatus Iainarchaeota</taxon>
        <taxon>Candidatus Iainarchaeia</taxon>
        <taxon>Candidatus Iainarchaeales</taxon>
        <taxon>Candidatus Iainarchaeaceae</taxon>
        <taxon>Candidatus Iainarchaeum</taxon>
    </lineage>
</organism>
<proteinExistence type="predicted"/>
<gene>
    <name evidence="1" type="ORF">J4415_02835</name>
</gene>
<dbReference type="Proteomes" id="UP000677687">
    <property type="component" value="Unassembled WGS sequence"/>
</dbReference>
<reference evidence="1" key="1">
    <citation type="submission" date="2021-03" db="EMBL/GenBank/DDBJ databases">
        <authorList>
            <person name="Jaffe A."/>
        </authorList>
    </citation>
    <scope>NUCLEOTIDE SEQUENCE</scope>
    <source>
        <strain evidence="1">RIFCSPHIGHO2_01_FULL_AR10_44_11</strain>
    </source>
</reference>
<protein>
    <submittedName>
        <fullName evidence="1">Uncharacterized protein</fullName>
    </submittedName>
</protein>
<reference evidence="1" key="2">
    <citation type="submission" date="2021-05" db="EMBL/GenBank/DDBJ databases">
        <title>Protein family content uncovers lineage relationships and bacterial pathway maintenance mechanisms in DPANN archaea.</title>
        <authorList>
            <person name="Castelle C.J."/>
            <person name="Meheust R."/>
            <person name="Jaffe A.L."/>
            <person name="Seitz K."/>
            <person name="Gong X."/>
            <person name="Baker B.J."/>
            <person name="Banfield J.F."/>
        </authorList>
    </citation>
    <scope>NUCLEOTIDE SEQUENCE</scope>
    <source>
        <strain evidence="1">RIFCSPHIGHO2_01_FULL_AR10_44_11</strain>
    </source>
</reference>
<accession>A0A8T4KVG7</accession>
<dbReference type="EMBL" id="JAGVWD010000041">
    <property type="protein sequence ID" value="MBS3057542.1"/>
    <property type="molecule type" value="Genomic_DNA"/>
</dbReference>
<evidence type="ECO:0000313" key="1">
    <source>
        <dbReference type="EMBL" id="MBS3057542.1"/>
    </source>
</evidence>
<evidence type="ECO:0000313" key="2">
    <source>
        <dbReference type="Proteomes" id="UP000677687"/>
    </source>
</evidence>
<sequence length="66" mass="7533">MQLKSKLSVFDGFVMRKNGGIGLPLSILNTKGKTASYRGQRFIKIGNTWNLEKWLADPTHPNHQEY</sequence>
<dbReference type="AlphaFoldDB" id="A0A8T4KVG7"/>
<comment type="caution">
    <text evidence="1">The sequence shown here is derived from an EMBL/GenBank/DDBJ whole genome shotgun (WGS) entry which is preliminary data.</text>
</comment>